<evidence type="ECO:0000256" key="7">
    <source>
        <dbReference type="ARBA" id="ARBA00023125"/>
    </source>
</evidence>
<dbReference type="GO" id="GO:0005737">
    <property type="term" value="C:cytoplasm"/>
    <property type="evidence" value="ECO:0007669"/>
    <property type="project" value="UniProtKB-SubCell"/>
</dbReference>
<dbReference type="InterPro" id="IPR006691">
    <property type="entry name" value="GyrA/parC_rep"/>
</dbReference>
<comment type="miscellaneous">
    <text evidence="9">Few gyrases are as efficient as E.coli at forming negative supercoils. Not all organisms have 2 type II topoisomerases; in organisms with a single type II topoisomerase this enzyme also has to decatenate newly replicated chromosomes.</text>
</comment>
<dbReference type="PANTHER" id="PTHR43493">
    <property type="entry name" value="DNA GYRASE/TOPOISOMERASE SUBUNIT A"/>
    <property type="match status" value="1"/>
</dbReference>
<dbReference type="NCBIfam" id="NF004043">
    <property type="entry name" value="PRK05560.1"/>
    <property type="match status" value="1"/>
</dbReference>
<comment type="subcellular location">
    <subcellularLocation>
        <location evidence="9">Cytoplasm</location>
    </subcellularLocation>
</comment>
<dbReference type="SUPFAM" id="SSF56719">
    <property type="entry name" value="Type II DNA topoisomerase"/>
    <property type="match status" value="1"/>
</dbReference>
<dbReference type="SUPFAM" id="SSF101904">
    <property type="entry name" value="GyrA/ParC C-terminal domain-like"/>
    <property type="match status" value="1"/>
</dbReference>
<accession>A0A395XN68</accession>
<dbReference type="NCBIfam" id="NF004044">
    <property type="entry name" value="PRK05561.1"/>
    <property type="match status" value="1"/>
</dbReference>
<dbReference type="GO" id="GO:0005524">
    <property type="term" value="F:ATP binding"/>
    <property type="evidence" value="ECO:0007669"/>
    <property type="project" value="UniProtKB-UniRule"/>
</dbReference>
<dbReference type="SMART" id="SM00434">
    <property type="entry name" value="TOP4c"/>
    <property type="match status" value="1"/>
</dbReference>
<dbReference type="InterPro" id="IPR005743">
    <property type="entry name" value="GyrA"/>
</dbReference>
<protein>
    <recommendedName>
        <fullName evidence="9">DNA gyrase subunit A</fullName>
        <ecNumber evidence="9">5.6.2.2</ecNumber>
    </recommendedName>
</protein>
<dbReference type="GO" id="GO:0006261">
    <property type="term" value="P:DNA-templated DNA replication"/>
    <property type="evidence" value="ECO:0007669"/>
    <property type="project" value="UniProtKB-UniRule"/>
</dbReference>
<keyword evidence="7 9" id="KW-0238">DNA-binding</keyword>
<dbReference type="FunFam" id="3.90.199.10:FF:000001">
    <property type="entry name" value="DNA gyrase subunit A"/>
    <property type="match status" value="1"/>
</dbReference>
<dbReference type="PANTHER" id="PTHR43493:SF5">
    <property type="entry name" value="DNA GYRASE SUBUNIT A, CHLOROPLASTIC_MITOCHONDRIAL"/>
    <property type="match status" value="1"/>
</dbReference>
<evidence type="ECO:0000256" key="6">
    <source>
        <dbReference type="ARBA" id="ARBA00023029"/>
    </source>
</evidence>
<dbReference type="InterPro" id="IPR013760">
    <property type="entry name" value="Topo_IIA-like_dom_sf"/>
</dbReference>
<dbReference type="InterPro" id="IPR013758">
    <property type="entry name" value="Topo_IIA_A/C_ab"/>
</dbReference>
<keyword evidence="6 9" id="KW-0799">Topoisomerase</keyword>
<dbReference type="EMBL" id="QSAJ01000041">
    <property type="protein sequence ID" value="RGW50328.1"/>
    <property type="molecule type" value="Genomic_DNA"/>
</dbReference>
<sequence length="848" mass="95602">MEDNIFDKVHEVDLKKTMETSYIDYAMSVIASRALPDVRDGLKPVQRRILYSMIELNNGPDKPHRKSARIVGDTMGKYHPHGDSSIYGALVNMAQEWSTRYPLVDGHGNFGSVDGDGAAAMRYTEARLSKISMELTADINKDTVDFMPNFDETEKEPVVLPARFPNLLVNGTSGIAVGMATNIPPHNLREVIDAVVRIIDNKIADKDETTMEEILEIIKGPDFPTGGEILGTRGIEEAYRTGRGKIRVRAVTNIETMPNGKSRIIVTELPYMVNKARLIEKIAELVRDKKVDGITDLSDQSSREGMRIVIELRKDVNANVLLNQLYKHTQLQDTFGVIMLALVGKQPKVMNILELLGYYLKHQEDVVTRRTKYELNKAKERAHILKGLLIALDNIDEVIRIIRGSSTVQAAKAELMEKFELDDVQAQAIVDMRLRALTGLEREKLEKEYAELMAQIERLEAILADEKLLLGVIREEILVIKDKYGDDRRTSIGFDEYDISMEDLIPKENIVITMTKLGYIKRMSDDTFKAQNRGGKGIKGMQTLDEDYVEELFMTNTHHYIMFFTNTGRVYRLKGYEIPEASRTSRGTAIINLLQLMPGEKITAVIPIDYYRDQDYLIMATKKGLVKKTSLREYMNVRKTGLAAITLRDEDELIEVKFTDNNQEIILATKYGQCIRFNETDVRATGRNSMGVRGINLADRDEVIGMQLATQGHDLLIVSEKGMGKRTDINEFTAQNRGGKGVKCYKITEKTGNVIGIKAVDEDDEIMIINTDGIIIRMLCSGISVLGRITSGVKLINLKDKETVASIAKVRDEEKEEAKKKEIFGEDGVEVDQLDVESLELESDEEQK</sequence>
<dbReference type="GO" id="GO:0003677">
    <property type="term" value="F:DNA binding"/>
    <property type="evidence" value="ECO:0007669"/>
    <property type="project" value="UniProtKB-UniRule"/>
</dbReference>
<feature type="domain" description="Topo IIA-type catalytic" evidence="12">
    <location>
        <begin position="35"/>
        <end position="504"/>
    </location>
</feature>
<feature type="coiled-coil region" evidence="11">
    <location>
        <begin position="435"/>
        <end position="469"/>
    </location>
</feature>
<dbReference type="Pfam" id="PF03989">
    <property type="entry name" value="DNA_gyraseA_C"/>
    <property type="match status" value="6"/>
</dbReference>
<comment type="similarity">
    <text evidence="2 9">Belongs to the type II topoisomerase GyrA/ParC subunit family.</text>
</comment>
<evidence type="ECO:0000256" key="10">
    <source>
        <dbReference type="PROSITE-ProRule" id="PRU01384"/>
    </source>
</evidence>
<evidence type="ECO:0000256" key="8">
    <source>
        <dbReference type="ARBA" id="ARBA00023235"/>
    </source>
</evidence>
<dbReference type="FunFam" id="1.10.268.10:FF:000001">
    <property type="entry name" value="DNA gyrase subunit A"/>
    <property type="match status" value="1"/>
</dbReference>
<evidence type="ECO:0000256" key="2">
    <source>
        <dbReference type="ARBA" id="ARBA00008263"/>
    </source>
</evidence>
<evidence type="ECO:0000256" key="4">
    <source>
        <dbReference type="ARBA" id="ARBA00022741"/>
    </source>
</evidence>
<keyword evidence="11" id="KW-0175">Coiled coil</keyword>
<dbReference type="FunFam" id="2.120.10.90:FF:000004">
    <property type="entry name" value="DNA gyrase subunit A"/>
    <property type="match status" value="1"/>
</dbReference>
<dbReference type="HAMAP" id="MF_01897">
    <property type="entry name" value="GyrA"/>
    <property type="match status" value="1"/>
</dbReference>
<keyword evidence="5 9" id="KW-0067">ATP-binding</keyword>
<proteinExistence type="inferred from homology"/>
<feature type="short sequence motif" description="GyrA-box" evidence="9">
    <location>
        <begin position="531"/>
        <end position="537"/>
    </location>
</feature>
<dbReference type="PROSITE" id="PS52040">
    <property type="entry name" value="TOPO_IIA"/>
    <property type="match status" value="1"/>
</dbReference>
<evidence type="ECO:0000313" key="14">
    <source>
        <dbReference type="Proteomes" id="UP000266376"/>
    </source>
</evidence>
<keyword evidence="8 9" id="KW-0413">Isomerase</keyword>
<dbReference type="InterPro" id="IPR050220">
    <property type="entry name" value="Type_II_DNA_Topoisomerases"/>
</dbReference>
<comment type="subunit">
    <text evidence="9">Heterotetramer, composed of two GyrA and two GyrB chains. In the heterotetramer, GyrA contains the active site tyrosine that forms a transient covalent intermediate with DNA, while GyrB binds cofactors and catalyzes ATP hydrolysis.</text>
</comment>
<dbReference type="GO" id="GO:0005694">
    <property type="term" value="C:chromosome"/>
    <property type="evidence" value="ECO:0007669"/>
    <property type="project" value="InterPro"/>
</dbReference>
<dbReference type="Gene3D" id="3.90.199.10">
    <property type="entry name" value="Topoisomerase II, domain 5"/>
    <property type="match status" value="1"/>
</dbReference>
<evidence type="ECO:0000256" key="5">
    <source>
        <dbReference type="ARBA" id="ARBA00022840"/>
    </source>
</evidence>
<dbReference type="GO" id="GO:0006265">
    <property type="term" value="P:DNA topological change"/>
    <property type="evidence" value="ECO:0007669"/>
    <property type="project" value="UniProtKB-UniRule"/>
</dbReference>
<name>A0A395XN68_9FIRM</name>
<evidence type="ECO:0000259" key="12">
    <source>
        <dbReference type="PROSITE" id="PS52040"/>
    </source>
</evidence>
<keyword evidence="3 9" id="KW-0963">Cytoplasm</keyword>
<dbReference type="EC" id="5.6.2.2" evidence="9"/>
<dbReference type="Gene3D" id="1.10.268.10">
    <property type="entry name" value="Topoisomerase, domain 3"/>
    <property type="match status" value="1"/>
</dbReference>
<evidence type="ECO:0000256" key="3">
    <source>
        <dbReference type="ARBA" id="ARBA00022490"/>
    </source>
</evidence>
<evidence type="ECO:0000256" key="1">
    <source>
        <dbReference type="ARBA" id="ARBA00000185"/>
    </source>
</evidence>
<dbReference type="Pfam" id="PF00521">
    <property type="entry name" value="DNA_topoisoIV"/>
    <property type="match status" value="1"/>
</dbReference>
<dbReference type="InterPro" id="IPR002205">
    <property type="entry name" value="Topo_IIA_dom_A"/>
</dbReference>
<comment type="caution">
    <text evidence="13">The sequence shown here is derived from an EMBL/GenBank/DDBJ whole genome shotgun (WGS) entry which is preliminary data.</text>
</comment>
<reference evidence="13 14" key="1">
    <citation type="submission" date="2018-08" db="EMBL/GenBank/DDBJ databases">
        <title>A genome reference for cultivated species of the human gut microbiota.</title>
        <authorList>
            <person name="Zou Y."/>
            <person name="Xue W."/>
            <person name="Luo G."/>
        </authorList>
    </citation>
    <scope>NUCLEOTIDE SEQUENCE [LARGE SCALE GENOMIC DNA]</scope>
    <source>
        <strain evidence="13 14">AF12-11</strain>
    </source>
</reference>
<dbReference type="GO" id="GO:0034335">
    <property type="term" value="F:DNA negative supercoiling activity"/>
    <property type="evidence" value="ECO:0007669"/>
    <property type="project" value="UniProtKB-ARBA"/>
</dbReference>
<dbReference type="Proteomes" id="UP000266376">
    <property type="component" value="Unassembled WGS sequence"/>
</dbReference>
<comment type="function">
    <text evidence="9">A type II topoisomerase that negatively supercoils closed circular double-stranded (ds) DNA in an ATP-dependent manner to modulate DNA topology and maintain chromosomes in an underwound state. Negative supercoiling favors strand separation, and DNA replication, transcription, recombination and repair, all of which involve strand separation. Also able to catalyze the interconversion of other topological isomers of dsDNA rings, including catenanes and knotted rings. Type II topoisomerases break and join 2 DNA strands simultaneously in an ATP-dependent manner.</text>
</comment>
<dbReference type="GO" id="GO:0009330">
    <property type="term" value="C:DNA topoisomerase type II (double strand cut, ATP-hydrolyzing) complex"/>
    <property type="evidence" value="ECO:0007669"/>
    <property type="project" value="TreeGrafter"/>
</dbReference>
<dbReference type="Gene3D" id="3.30.1360.40">
    <property type="match status" value="1"/>
</dbReference>
<comment type="catalytic activity">
    <reaction evidence="1 9 10">
        <text>ATP-dependent breakage, passage and rejoining of double-stranded DNA.</text>
        <dbReference type="EC" id="5.6.2.2"/>
    </reaction>
</comment>
<feature type="active site" description="O-(5'-phospho-DNA)-tyrosine intermediate" evidence="9 10">
    <location>
        <position position="123"/>
    </location>
</feature>
<dbReference type="CDD" id="cd00187">
    <property type="entry name" value="TOP4c"/>
    <property type="match status" value="1"/>
</dbReference>
<organism evidence="13 14">
    <name type="scientific">Dorea formicigenerans</name>
    <dbReference type="NCBI Taxonomy" id="39486"/>
    <lineage>
        <taxon>Bacteria</taxon>
        <taxon>Bacillati</taxon>
        <taxon>Bacillota</taxon>
        <taxon>Clostridia</taxon>
        <taxon>Lachnospirales</taxon>
        <taxon>Lachnospiraceae</taxon>
        <taxon>Dorea</taxon>
    </lineage>
</organism>
<dbReference type="Gene3D" id="2.120.10.90">
    <property type="entry name" value="DNA gyrase/topoisomerase IV, subunit A, C-terminal"/>
    <property type="match status" value="1"/>
</dbReference>
<dbReference type="NCBIfam" id="TIGR01063">
    <property type="entry name" value="gyrA"/>
    <property type="match status" value="1"/>
</dbReference>
<evidence type="ECO:0000313" key="13">
    <source>
        <dbReference type="EMBL" id="RGW50328.1"/>
    </source>
</evidence>
<gene>
    <name evidence="9" type="primary">gyrA</name>
    <name evidence="13" type="ORF">DWV67_13415</name>
</gene>
<keyword evidence="4 9" id="KW-0547">Nucleotide-binding</keyword>
<dbReference type="InterPro" id="IPR035516">
    <property type="entry name" value="Gyrase/topoIV_suA_C"/>
</dbReference>
<dbReference type="AlphaFoldDB" id="A0A395XN68"/>
<evidence type="ECO:0000256" key="9">
    <source>
        <dbReference type="HAMAP-Rule" id="MF_01897"/>
    </source>
</evidence>
<dbReference type="InterPro" id="IPR013757">
    <property type="entry name" value="Topo_IIA_A_a_sf"/>
</dbReference>
<dbReference type="FunFam" id="3.30.1360.40:FF:000002">
    <property type="entry name" value="DNA gyrase subunit A"/>
    <property type="match status" value="1"/>
</dbReference>
<evidence type="ECO:0000256" key="11">
    <source>
        <dbReference type="SAM" id="Coils"/>
    </source>
</evidence>